<dbReference type="EMBL" id="AP018216">
    <property type="protein sequence ID" value="BAY72309.1"/>
    <property type="molecule type" value="Genomic_DNA"/>
</dbReference>
<dbReference type="PANTHER" id="PTHR37319">
    <property type="entry name" value="TRANSPOSASE"/>
    <property type="match status" value="1"/>
</dbReference>
<accession>A0A1Z4KTN1</accession>
<sequence>MGKHQSVSIRQISKNRAEQVGYYRFLENENVTVGELVRSLSDHCVSHVEGKHILAISDTSEINLQSHVGRLKALGVGVVGNNKDVGFYIHPTLVLDAENGFPLGISAVKLWTRDINHQDKHERNYQLLPIEKKESYKWLRSAEETQKCLTIGNAKIVTHIGDRESDIYEEFATVANRDNHVLVRARIDRRLVGKTSSLYTYLNQQPSATVYTQVLK</sequence>
<dbReference type="SUPFAM" id="SSF53098">
    <property type="entry name" value="Ribonuclease H-like"/>
    <property type="match status" value="1"/>
</dbReference>
<dbReference type="InterPro" id="IPR054836">
    <property type="entry name" value="Tn5_transposase"/>
</dbReference>
<dbReference type="AlphaFoldDB" id="A0A1Z4KTN1"/>
<gene>
    <name evidence="1" type="ORF">NIES23_51330</name>
</gene>
<protein>
    <submittedName>
        <fullName evidence="1">Transposase</fullName>
    </submittedName>
</protein>
<dbReference type="PANTHER" id="PTHR37319:SF1">
    <property type="entry name" value="TRANSPOSASE TN5 DIMERISATION DOMAIN-CONTAINING PROTEIN"/>
    <property type="match status" value="1"/>
</dbReference>
<organism evidence="1 2">
    <name type="scientific">Trichormus variabilis NIES-23</name>
    <dbReference type="NCBI Taxonomy" id="1973479"/>
    <lineage>
        <taxon>Bacteria</taxon>
        <taxon>Bacillati</taxon>
        <taxon>Cyanobacteriota</taxon>
        <taxon>Cyanophyceae</taxon>
        <taxon>Nostocales</taxon>
        <taxon>Nostocaceae</taxon>
        <taxon>Trichormus</taxon>
    </lineage>
</organism>
<dbReference type="InterPro" id="IPR047768">
    <property type="entry name" value="Tn5p-like"/>
</dbReference>
<reference evidence="1 2" key="1">
    <citation type="submission" date="2017-06" db="EMBL/GenBank/DDBJ databases">
        <title>Genome sequencing of cyanobaciteial culture collection at National Institute for Environmental Studies (NIES).</title>
        <authorList>
            <person name="Hirose Y."/>
            <person name="Shimura Y."/>
            <person name="Fujisawa T."/>
            <person name="Nakamura Y."/>
            <person name="Kawachi M."/>
        </authorList>
    </citation>
    <scope>NUCLEOTIDE SEQUENCE [LARGE SCALE GENOMIC DNA]</scope>
    <source>
        <strain evidence="1 2">NIES-23</strain>
    </source>
</reference>
<evidence type="ECO:0000313" key="1">
    <source>
        <dbReference type="EMBL" id="BAY72309.1"/>
    </source>
</evidence>
<dbReference type="InterPro" id="IPR012337">
    <property type="entry name" value="RNaseH-like_sf"/>
</dbReference>
<dbReference type="Proteomes" id="UP000217507">
    <property type="component" value="Chromosome"/>
</dbReference>
<proteinExistence type="predicted"/>
<evidence type="ECO:0000313" key="2">
    <source>
        <dbReference type="Proteomes" id="UP000217507"/>
    </source>
</evidence>
<dbReference type="NCBIfam" id="NF033590">
    <property type="entry name" value="transpos_IS4_3"/>
    <property type="match status" value="1"/>
</dbReference>
<dbReference type="Gene3D" id="3.90.350.10">
    <property type="entry name" value="Transposase Inhibitor Protein From Tn5, Chain A, domain 1"/>
    <property type="match status" value="1"/>
</dbReference>
<name>A0A1Z4KTN1_ANAVA</name>